<feature type="domain" description="Phosphoribosylformylglycinamidine synthase linker" evidence="16">
    <location>
        <begin position="11"/>
        <end position="53"/>
    </location>
</feature>
<evidence type="ECO:0000256" key="11">
    <source>
        <dbReference type="ARBA" id="ARBA00022842"/>
    </source>
</evidence>
<keyword evidence="18" id="KW-1185">Reference proteome</keyword>
<comment type="catalytic activity">
    <reaction evidence="13">
        <text>diphosphate + H2O = 2 phosphate + H(+)</text>
        <dbReference type="Rhea" id="RHEA:24576"/>
        <dbReference type="ChEBI" id="CHEBI:15377"/>
        <dbReference type="ChEBI" id="CHEBI:15378"/>
        <dbReference type="ChEBI" id="CHEBI:33019"/>
        <dbReference type="ChEBI" id="CHEBI:43474"/>
        <dbReference type="EC" id="3.6.1.1"/>
    </reaction>
</comment>
<keyword evidence="11" id="KW-0460">Magnesium</keyword>
<evidence type="ECO:0000256" key="7">
    <source>
        <dbReference type="ARBA" id="ARBA00022741"/>
    </source>
</evidence>
<dbReference type="AlphaFoldDB" id="A0AAE0T708"/>
<evidence type="ECO:0000256" key="10">
    <source>
        <dbReference type="ARBA" id="ARBA00022840"/>
    </source>
</evidence>
<keyword evidence="7" id="KW-0547">Nucleotide-binding</keyword>
<dbReference type="FunFam" id="3.30.1330.10:FF:000004">
    <property type="entry name" value="Phosphoribosylformylglycinamidine synthase subunit PurL"/>
    <property type="match status" value="1"/>
</dbReference>
<evidence type="ECO:0000256" key="12">
    <source>
        <dbReference type="ARBA" id="ARBA00040300"/>
    </source>
</evidence>
<comment type="caution">
    <text evidence="17">The sequence shown here is derived from an EMBL/GenBank/DDBJ whole genome shotgun (WGS) entry which is preliminary data.</text>
</comment>
<organism evidence="17 18">
    <name type="scientific">Potamilus streckersoni</name>
    <dbReference type="NCBI Taxonomy" id="2493646"/>
    <lineage>
        <taxon>Eukaryota</taxon>
        <taxon>Metazoa</taxon>
        <taxon>Spiralia</taxon>
        <taxon>Lophotrochozoa</taxon>
        <taxon>Mollusca</taxon>
        <taxon>Bivalvia</taxon>
        <taxon>Autobranchia</taxon>
        <taxon>Heteroconchia</taxon>
        <taxon>Palaeoheterodonta</taxon>
        <taxon>Unionida</taxon>
        <taxon>Unionoidea</taxon>
        <taxon>Unionidae</taxon>
        <taxon>Ambleminae</taxon>
        <taxon>Lampsilini</taxon>
        <taxon>Potamilus</taxon>
    </lineage>
</organism>
<proteinExistence type="inferred from homology"/>
<evidence type="ECO:0000256" key="4">
    <source>
        <dbReference type="ARBA" id="ARBA00022490"/>
    </source>
</evidence>
<dbReference type="SUPFAM" id="SSF50324">
    <property type="entry name" value="Inorganic pyrophosphatase"/>
    <property type="match status" value="1"/>
</dbReference>
<keyword evidence="4" id="KW-0963">Cytoplasm</keyword>
<dbReference type="GO" id="GO:0004642">
    <property type="term" value="F:phosphoribosylformylglycinamidine synthase activity"/>
    <property type="evidence" value="ECO:0007669"/>
    <property type="project" value="InterPro"/>
</dbReference>
<dbReference type="GO" id="GO:0006189">
    <property type="term" value="P:'de novo' IMP biosynthetic process"/>
    <property type="evidence" value="ECO:0007669"/>
    <property type="project" value="InterPro"/>
</dbReference>
<evidence type="ECO:0000313" key="17">
    <source>
        <dbReference type="EMBL" id="KAK3604826.1"/>
    </source>
</evidence>
<evidence type="ECO:0000256" key="1">
    <source>
        <dbReference type="ARBA" id="ARBA00001946"/>
    </source>
</evidence>
<dbReference type="NCBIfam" id="TIGR01736">
    <property type="entry name" value="FGAM_synth_II"/>
    <property type="match status" value="1"/>
</dbReference>
<dbReference type="HAMAP" id="MF_00209">
    <property type="entry name" value="Inorganic_PPase"/>
    <property type="match status" value="1"/>
</dbReference>
<dbReference type="InterPro" id="IPR036921">
    <property type="entry name" value="PurM-like_N_sf"/>
</dbReference>
<feature type="domain" description="PurM-like N-terminal" evidence="14">
    <location>
        <begin position="446"/>
        <end position="567"/>
    </location>
</feature>
<keyword evidence="6" id="KW-0479">Metal-binding</keyword>
<keyword evidence="8" id="KW-0658">Purine biosynthesis</keyword>
<dbReference type="EC" id="3.6.1.1" evidence="3"/>
<reference evidence="17" key="1">
    <citation type="journal article" date="2021" name="Genome Biol. Evol.">
        <title>A High-Quality Reference Genome for a Parasitic Bivalve with Doubly Uniparental Inheritance (Bivalvia: Unionida).</title>
        <authorList>
            <person name="Smith C.H."/>
        </authorList>
    </citation>
    <scope>NUCLEOTIDE SEQUENCE</scope>
    <source>
        <strain evidence="17">CHS0354</strain>
    </source>
</reference>
<evidence type="ECO:0000313" key="18">
    <source>
        <dbReference type="Proteomes" id="UP001195483"/>
    </source>
</evidence>
<dbReference type="InterPro" id="IPR010918">
    <property type="entry name" value="PurM-like_C_dom"/>
</dbReference>
<accession>A0AAE0T708</accession>
<dbReference type="GO" id="GO:0004427">
    <property type="term" value="F:inorganic diphosphate phosphatase activity"/>
    <property type="evidence" value="ECO:0007669"/>
    <property type="project" value="UniProtKB-EC"/>
</dbReference>
<dbReference type="SUPFAM" id="SSF56042">
    <property type="entry name" value="PurM C-terminal domain-like"/>
    <property type="match status" value="2"/>
</dbReference>
<dbReference type="SUPFAM" id="SSF55326">
    <property type="entry name" value="PurM N-terminal domain-like"/>
    <property type="match status" value="2"/>
</dbReference>
<dbReference type="InterPro" id="IPR036649">
    <property type="entry name" value="Pyrophosphatase_sf"/>
</dbReference>
<dbReference type="InterPro" id="IPR036676">
    <property type="entry name" value="PurM-like_C_sf"/>
</dbReference>
<dbReference type="HAMAP" id="MF_00420">
    <property type="entry name" value="PurL_2"/>
    <property type="match status" value="1"/>
</dbReference>
<feature type="domain" description="PurM-like C-terminal" evidence="15">
    <location>
        <begin position="203"/>
        <end position="362"/>
    </location>
</feature>
<dbReference type="FunFam" id="3.90.80.10:FF:000003">
    <property type="entry name" value="Inorganic pyrophosphatase"/>
    <property type="match status" value="1"/>
</dbReference>
<evidence type="ECO:0000256" key="6">
    <source>
        <dbReference type="ARBA" id="ARBA00022723"/>
    </source>
</evidence>
<keyword evidence="9" id="KW-0378">Hydrolase</keyword>
<dbReference type="CDD" id="cd02203">
    <property type="entry name" value="PurL_repeat1"/>
    <property type="match status" value="1"/>
</dbReference>
<comment type="similarity">
    <text evidence="2">Belongs to the PPase family.</text>
</comment>
<feature type="domain" description="PurM-like C-terminal" evidence="15">
    <location>
        <begin position="581"/>
        <end position="725"/>
    </location>
</feature>
<evidence type="ECO:0000256" key="8">
    <source>
        <dbReference type="ARBA" id="ARBA00022755"/>
    </source>
</evidence>
<dbReference type="PROSITE" id="PS00387">
    <property type="entry name" value="PPASE"/>
    <property type="match status" value="1"/>
</dbReference>
<dbReference type="Pfam" id="PF00719">
    <property type="entry name" value="Pyrophosphatase"/>
    <property type="match status" value="1"/>
</dbReference>
<dbReference type="EMBL" id="JAEAOA010000085">
    <property type="protein sequence ID" value="KAK3604826.1"/>
    <property type="molecule type" value="Genomic_DNA"/>
</dbReference>
<sequence>MVEDNLNDTLQLALQYGLSKSEFSKIVSILGRTPNQVELGVFSVMWSEHCSYKNSILEIKKFPKGGPKVLAKAGEENAGLIDIGDGLVVAFKMESHNHPSAIEPYQGAATGVGGIHRDIFTMGARPIATLNSLRFGYPIDKKIKKIVKDVVRGISDYGNAFGVPTVGGETYFEKCYVGNPLVNVMSVGILNIENIARAIAYGEGNIVMIVGSRTGRDGVHGATFASEEISESSRDKRPSVQVGDPFMEKLLLEGTLQVIEKKLIVGVQDMGAAGITCSTAEMTAKGIKTYGAGGMDLNLDFVPTREDNMTAHDIMLSESQERMLLVVKPENVKEVKTTYEKWGVIATEIGFVTNTKKLIVRHKGEIVVDIPPTELVLGGGAPVYERDFICEYPGEIELKLELDVKIDLNKAFMMLLASPNICSKEWIFEQFDSMILANSVSLIGSTDAAIVRLPNSNKGLAMKVDCNSRYVEINPKKGAIIAVFECARNIACVGGSPLGLTNCLNFGNPYNPHIFYQFKESIRGISEACTLLNIPVTGGNVSFYNETKYEEKIEAVYPTPAIGIVGLIDNLDCVRTPEFKRVGDRIYVVGEEFLTLNGSEYVKRFHGVCGNDAPFIDAENEIKLQNFLKVTAKKKLLQSAHDISDGGLAVALTECVVLNKKNTVGATIKIYQQTDDGYFYQKVLFSESQGRVLISVSPSKSNDVEKLASTLQLKIRHIGEVKNREVSIFINDVQVIHLTREKLADIYVHSLSEIMDSFLNAIIEISKGSKLKYEIDKETGLLCVDRVLHSPMMYPANYGFIPQTHCDDGDPLDVLVLCQENIQPTTLVKVRLIGVMKLLDGGELDDKLIAVTLGDPSFVTCESIDDLYPNFLDELKHFFTEYKRLEKKKIVEVLSFGGIEEAEKTVAQAISDYKKLMKDGK</sequence>
<comment type="cofactor">
    <cofactor evidence="1">
        <name>Mg(2+)</name>
        <dbReference type="ChEBI" id="CHEBI:18420"/>
    </cofactor>
</comment>
<evidence type="ECO:0000259" key="16">
    <source>
        <dbReference type="Pfam" id="PF18072"/>
    </source>
</evidence>
<dbReference type="InterPro" id="IPR016188">
    <property type="entry name" value="PurM-like_N"/>
</dbReference>
<dbReference type="CDD" id="cd02204">
    <property type="entry name" value="PurL_repeat2"/>
    <property type="match status" value="1"/>
</dbReference>
<dbReference type="GO" id="GO:0005737">
    <property type="term" value="C:cytoplasm"/>
    <property type="evidence" value="ECO:0007669"/>
    <property type="project" value="InterPro"/>
</dbReference>
<dbReference type="InterPro" id="IPR041609">
    <property type="entry name" value="PurL_linker"/>
</dbReference>
<dbReference type="Gene3D" id="3.90.80.10">
    <property type="entry name" value="Inorganic pyrophosphatase"/>
    <property type="match status" value="1"/>
</dbReference>
<name>A0AAE0T708_9BIVA</name>
<dbReference type="Pfam" id="PF02769">
    <property type="entry name" value="AIRS_C"/>
    <property type="match status" value="2"/>
</dbReference>
<evidence type="ECO:0000256" key="2">
    <source>
        <dbReference type="ARBA" id="ARBA00006220"/>
    </source>
</evidence>
<dbReference type="InterPro" id="IPR010074">
    <property type="entry name" value="PRibForGlyAmidine_synth_PurL"/>
</dbReference>
<keyword evidence="5" id="KW-0436">Ligase</keyword>
<reference evidence="17" key="2">
    <citation type="journal article" date="2021" name="Genome Biol. Evol.">
        <title>Developing a high-quality reference genome for a parasitic bivalve with doubly uniparental inheritance (Bivalvia: Unionida).</title>
        <authorList>
            <person name="Smith C.H."/>
        </authorList>
    </citation>
    <scope>NUCLEOTIDE SEQUENCE</scope>
    <source>
        <strain evidence="17">CHS0354</strain>
        <tissue evidence="17">Mantle</tissue>
    </source>
</reference>
<evidence type="ECO:0000259" key="14">
    <source>
        <dbReference type="Pfam" id="PF00586"/>
    </source>
</evidence>
<dbReference type="Gene3D" id="3.90.650.10">
    <property type="entry name" value="PurM-like C-terminal domain"/>
    <property type="match status" value="2"/>
</dbReference>
<dbReference type="GO" id="GO:0000287">
    <property type="term" value="F:magnesium ion binding"/>
    <property type="evidence" value="ECO:0007669"/>
    <property type="project" value="InterPro"/>
</dbReference>
<keyword evidence="10" id="KW-0067">ATP-binding</keyword>
<feature type="domain" description="PurM-like N-terminal" evidence="14">
    <location>
        <begin position="76"/>
        <end position="189"/>
    </location>
</feature>
<dbReference type="GO" id="GO:0005524">
    <property type="term" value="F:ATP binding"/>
    <property type="evidence" value="ECO:0007669"/>
    <property type="project" value="UniProtKB-KW"/>
</dbReference>
<reference evidence="17" key="3">
    <citation type="submission" date="2023-05" db="EMBL/GenBank/DDBJ databases">
        <authorList>
            <person name="Smith C.H."/>
        </authorList>
    </citation>
    <scope>NUCLEOTIDE SEQUENCE</scope>
    <source>
        <strain evidence="17">CHS0354</strain>
        <tissue evidence="17">Mantle</tissue>
    </source>
</reference>
<protein>
    <recommendedName>
        <fullName evidence="12">Inorganic pyrophosphatase</fullName>
        <ecNumber evidence="3">3.6.1.1</ecNumber>
    </recommendedName>
</protein>
<dbReference type="CDD" id="cd00412">
    <property type="entry name" value="pyrophosphatase"/>
    <property type="match status" value="1"/>
</dbReference>
<evidence type="ECO:0000256" key="5">
    <source>
        <dbReference type="ARBA" id="ARBA00022598"/>
    </source>
</evidence>
<evidence type="ECO:0000259" key="15">
    <source>
        <dbReference type="Pfam" id="PF02769"/>
    </source>
</evidence>
<dbReference type="PANTHER" id="PTHR43555">
    <property type="entry name" value="PHOSPHORIBOSYLFORMYLGLYCINAMIDINE SYNTHASE SUBUNIT PURL"/>
    <property type="match status" value="1"/>
</dbReference>
<dbReference type="InterPro" id="IPR008162">
    <property type="entry name" value="Pyrophosphatase"/>
</dbReference>
<dbReference type="Proteomes" id="UP001195483">
    <property type="component" value="Unassembled WGS sequence"/>
</dbReference>
<evidence type="ECO:0000256" key="9">
    <source>
        <dbReference type="ARBA" id="ARBA00022801"/>
    </source>
</evidence>
<dbReference type="Gene3D" id="3.30.1330.10">
    <property type="entry name" value="PurM-like, N-terminal domain"/>
    <property type="match status" value="2"/>
</dbReference>
<evidence type="ECO:0000256" key="3">
    <source>
        <dbReference type="ARBA" id="ARBA00012146"/>
    </source>
</evidence>
<dbReference type="Pfam" id="PF18072">
    <property type="entry name" value="FGAR-AT_linker"/>
    <property type="match status" value="1"/>
</dbReference>
<dbReference type="NCBIfam" id="NF002290">
    <property type="entry name" value="PRK01213.1"/>
    <property type="match status" value="1"/>
</dbReference>
<gene>
    <name evidence="17" type="ORF">CHS0354_000488</name>
</gene>
<dbReference type="PANTHER" id="PTHR43555:SF1">
    <property type="entry name" value="PHOSPHORIBOSYLFORMYLGLYCINAMIDINE SYNTHASE SUBUNIT PURL"/>
    <property type="match status" value="1"/>
</dbReference>
<evidence type="ECO:0000256" key="13">
    <source>
        <dbReference type="ARBA" id="ARBA00047820"/>
    </source>
</evidence>
<dbReference type="Pfam" id="PF00586">
    <property type="entry name" value="AIRS"/>
    <property type="match status" value="2"/>
</dbReference>